<dbReference type="AlphaFoldDB" id="A0A6A6VPK9"/>
<dbReference type="EMBL" id="MU006562">
    <property type="protein sequence ID" value="KAF2751540.1"/>
    <property type="molecule type" value="Genomic_DNA"/>
</dbReference>
<feature type="compositionally biased region" description="Low complexity" evidence="1">
    <location>
        <begin position="381"/>
        <end position="390"/>
    </location>
</feature>
<evidence type="ECO:0000256" key="3">
    <source>
        <dbReference type="SAM" id="SignalP"/>
    </source>
</evidence>
<sequence length="477" mass="48808">MARYSTKRLFACLAFALSIRLADGATKCYYPNGKEAPDTEKPCSKAEGAACCPDNWECLDNGLCHYPVNNLYGRYSCTDQSWKSPGCASNMCTYDMKAVGGESITQCSNHDDQWCCNANDQDVKCCNEWPEPRPFFRLQDGRPYATIGTSEADDAPNLASITGLATSGGGGGGNRPSPTPGPSSDDNKSDSPSSDSPTATPDSAATSSFTSVQTSVSSGPAGISTIVQTIVAPAQSSASDPSQTNNGGKKTNIGLIVGLAVGIPLAIALLGILFWLLRKRRHQKAHQELPSPSSDTNNPYTPAFAGGAKFSEKNRHSANGSAAASRPDVPELGGEVIGPGRPVSTIKGKAELDSGTSFAANAPVYGPDQVGLGGGNVRSEAGSAGSSWGSAPPGYSPGMNASAWGPAGASGVPAGVAEAPDTSVPRPGSGGSAGAAGTGYVPYRPGAERGLSNVQEVAEMPTVRTPPEEQGRGRLGV</sequence>
<feature type="region of interest" description="Disordered" evidence="1">
    <location>
        <begin position="147"/>
        <end position="218"/>
    </location>
</feature>
<feature type="transmembrane region" description="Helical" evidence="2">
    <location>
        <begin position="253"/>
        <end position="277"/>
    </location>
</feature>
<keyword evidence="3" id="KW-0732">Signal</keyword>
<feature type="region of interest" description="Disordered" evidence="1">
    <location>
        <begin position="371"/>
        <end position="390"/>
    </location>
</feature>
<dbReference type="OrthoDB" id="5215637at2759"/>
<feature type="compositionally biased region" description="Low complexity" evidence="1">
    <location>
        <begin position="408"/>
        <end position="420"/>
    </location>
</feature>
<keyword evidence="2" id="KW-1133">Transmembrane helix</keyword>
<gene>
    <name evidence="4" type="ORF">M011DRAFT_473999</name>
</gene>
<evidence type="ECO:0008006" key="6">
    <source>
        <dbReference type="Google" id="ProtNLM"/>
    </source>
</evidence>
<keyword evidence="2" id="KW-0472">Membrane</keyword>
<feature type="region of interest" description="Disordered" evidence="1">
    <location>
        <begin position="286"/>
        <end position="348"/>
    </location>
</feature>
<organism evidence="4 5">
    <name type="scientific">Sporormia fimetaria CBS 119925</name>
    <dbReference type="NCBI Taxonomy" id="1340428"/>
    <lineage>
        <taxon>Eukaryota</taxon>
        <taxon>Fungi</taxon>
        <taxon>Dikarya</taxon>
        <taxon>Ascomycota</taxon>
        <taxon>Pezizomycotina</taxon>
        <taxon>Dothideomycetes</taxon>
        <taxon>Pleosporomycetidae</taxon>
        <taxon>Pleosporales</taxon>
        <taxon>Sporormiaceae</taxon>
        <taxon>Sporormia</taxon>
    </lineage>
</organism>
<feature type="compositionally biased region" description="Gly residues" evidence="1">
    <location>
        <begin position="428"/>
        <end position="437"/>
    </location>
</feature>
<feature type="region of interest" description="Disordered" evidence="1">
    <location>
        <begin position="408"/>
        <end position="477"/>
    </location>
</feature>
<accession>A0A6A6VPK9</accession>
<evidence type="ECO:0000313" key="5">
    <source>
        <dbReference type="Proteomes" id="UP000799440"/>
    </source>
</evidence>
<evidence type="ECO:0000313" key="4">
    <source>
        <dbReference type="EMBL" id="KAF2751540.1"/>
    </source>
</evidence>
<evidence type="ECO:0000256" key="2">
    <source>
        <dbReference type="SAM" id="Phobius"/>
    </source>
</evidence>
<feature type="signal peptide" evidence="3">
    <location>
        <begin position="1"/>
        <end position="24"/>
    </location>
</feature>
<proteinExistence type="predicted"/>
<protein>
    <recommendedName>
        <fullName evidence="6">Mid2 domain-containing protein</fullName>
    </recommendedName>
</protein>
<evidence type="ECO:0000256" key="1">
    <source>
        <dbReference type="SAM" id="MobiDB-lite"/>
    </source>
</evidence>
<name>A0A6A6VPK9_9PLEO</name>
<dbReference type="CDD" id="cd12087">
    <property type="entry name" value="TM_EGFR-like"/>
    <property type="match status" value="1"/>
</dbReference>
<feature type="compositionally biased region" description="Low complexity" evidence="1">
    <location>
        <begin position="190"/>
        <end position="218"/>
    </location>
</feature>
<keyword evidence="2" id="KW-0812">Transmembrane</keyword>
<feature type="chain" id="PRO_5025427765" description="Mid2 domain-containing protein" evidence="3">
    <location>
        <begin position="25"/>
        <end position="477"/>
    </location>
</feature>
<keyword evidence="5" id="KW-1185">Reference proteome</keyword>
<feature type="compositionally biased region" description="Basic and acidic residues" evidence="1">
    <location>
        <begin position="466"/>
        <end position="477"/>
    </location>
</feature>
<dbReference type="Proteomes" id="UP000799440">
    <property type="component" value="Unassembled WGS sequence"/>
</dbReference>
<reference evidence="4" key="1">
    <citation type="journal article" date="2020" name="Stud. Mycol.">
        <title>101 Dothideomycetes genomes: a test case for predicting lifestyles and emergence of pathogens.</title>
        <authorList>
            <person name="Haridas S."/>
            <person name="Albert R."/>
            <person name="Binder M."/>
            <person name="Bloem J."/>
            <person name="Labutti K."/>
            <person name="Salamov A."/>
            <person name="Andreopoulos B."/>
            <person name="Baker S."/>
            <person name="Barry K."/>
            <person name="Bills G."/>
            <person name="Bluhm B."/>
            <person name="Cannon C."/>
            <person name="Castanera R."/>
            <person name="Culley D."/>
            <person name="Daum C."/>
            <person name="Ezra D."/>
            <person name="Gonzalez J."/>
            <person name="Henrissat B."/>
            <person name="Kuo A."/>
            <person name="Liang C."/>
            <person name="Lipzen A."/>
            <person name="Lutzoni F."/>
            <person name="Magnuson J."/>
            <person name="Mondo S."/>
            <person name="Nolan M."/>
            <person name="Ohm R."/>
            <person name="Pangilinan J."/>
            <person name="Park H.-J."/>
            <person name="Ramirez L."/>
            <person name="Alfaro M."/>
            <person name="Sun H."/>
            <person name="Tritt A."/>
            <person name="Yoshinaga Y."/>
            <person name="Zwiers L.-H."/>
            <person name="Turgeon B."/>
            <person name="Goodwin S."/>
            <person name="Spatafora J."/>
            <person name="Crous P."/>
            <person name="Grigoriev I."/>
        </authorList>
    </citation>
    <scope>NUCLEOTIDE SEQUENCE</scope>
    <source>
        <strain evidence="4">CBS 119925</strain>
    </source>
</reference>
<feature type="compositionally biased region" description="Polar residues" evidence="1">
    <location>
        <begin position="290"/>
        <end position="300"/>
    </location>
</feature>